<reference evidence="1" key="1">
    <citation type="submission" date="2021-05" db="EMBL/GenBank/DDBJ databases">
        <authorList>
            <person name="Scholz U."/>
            <person name="Mascher M."/>
            <person name="Fiebig A."/>
        </authorList>
    </citation>
    <scope>NUCLEOTIDE SEQUENCE [LARGE SCALE GENOMIC DNA]</scope>
</reference>
<dbReference type="EnsemblPlants" id="AVESA.00010b.r2.4CG1274130.1">
    <property type="protein sequence ID" value="AVESA.00010b.r2.4CG1274130.1.CDS"/>
    <property type="gene ID" value="AVESA.00010b.r2.4CG1274130"/>
</dbReference>
<sequence>MGCFLGCFGGAKSKERRHRRRKRSPAQSPNARARHSPRKADFHADAVSAAAPLLSTLLELRDSADDMCLTIVKKKVTFDSTVTAYEAPAIPEEEEEEVADPGLAAGGGGKDEEESWMLGPECAKSEAFPLNHRYGNCAGADDDDSDYEEEYYSDEYDDGEYEDEEEDGDGIDAIDDDEEQGGLLGIARGEEEACESLFLLPVTKPKEGAGQQEPAAPPPCPTRERSQCGSGNPVLNSVEDFTQWKDDKSGSRTAAAPKNSDKENFVALGQENWPSSNKLSDPAPIPSKKKDMPVVSSDYTPSTPSKQEASVDASLSTWLGSTGTPESNSVRSYSPISREDRPILGALTMEDIKISSANSTPMRSRSPSPSPDDMPILGTVGAYWNCSAKGAKGGDDSVTRGGFMKTRSRFGQNFA</sequence>
<organism evidence="1 2">
    <name type="scientific">Avena sativa</name>
    <name type="common">Oat</name>
    <dbReference type="NCBI Taxonomy" id="4498"/>
    <lineage>
        <taxon>Eukaryota</taxon>
        <taxon>Viridiplantae</taxon>
        <taxon>Streptophyta</taxon>
        <taxon>Embryophyta</taxon>
        <taxon>Tracheophyta</taxon>
        <taxon>Spermatophyta</taxon>
        <taxon>Magnoliopsida</taxon>
        <taxon>Liliopsida</taxon>
        <taxon>Poales</taxon>
        <taxon>Poaceae</taxon>
        <taxon>BOP clade</taxon>
        <taxon>Pooideae</taxon>
        <taxon>Poodae</taxon>
        <taxon>Poeae</taxon>
        <taxon>Poeae Chloroplast Group 1 (Aveneae type)</taxon>
        <taxon>Aveninae</taxon>
        <taxon>Avena</taxon>
    </lineage>
</organism>
<name>A0ACD5WS43_AVESA</name>
<keyword evidence="2" id="KW-1185">Reference proteome</keyword>
<evidence type="ECO:0000313" key="2">
    <source>
        <dbReference type="Proteomes" id="UP001732700"/>
    </source>
</evidence>
<evidence type="ECO:0000313" key="1">
    <source>
        <dbReference type="EnsemblPlants" id="AVESA.00010b.r2.4CG1274130.1.CDS"/>
    </source>
</evidence>
<protein>
    <submittedName>
        <fullName evidence="1">Uncharacterized protein</fullName>
    </submittedName>
</protein>
<dbReference type="Proteomes" id="UP001732700">
    <property type="component" value="Chromosome 4C"/>
</dbReference>
<accession>A0ACD5WS43</accession>
<reference evidence="1" key="2">
    <citation type="submission" date="2025-09" db="UniProtKB">
        <authorList>
            <consortium name="EnsemblPlants"/>
        </authorList>
    </citation>
    <scope>IDENTIFICATION</scope>
</reference>
<proteinExistence type="predicted"/>